<dbReference type="InterPro" id="IPR029058">
    <property type="entry name" value="AB_hydrolase_fold"/>
</dbReference>
<keyword evidence="3" id="KW-1185">Reference proteome</keyword>
<name>A0ABU1SFM4_9MICO</name>
<dbReference type="InterPro" id="IPR053145">
    <property type="entry name" value="AB_hydrolase_Est10"/>
</dbReference>
<dbReference type="PANTHER" id="PTHR43265:SF1">
    <property type="entry name" value="ESTERASE ESTD"/>
    <property type="match status" value="1"/>
</dbReference>
<protein>
    <submittedName>
        <fullName evidence="2">Pimeloyl-ACP methyl ester carboxylesterase</fullName>
    </submittedName>
</protein>
<dbReference type="EMBL" id="JAVDUM010000014">
    <property type="protein sequence ID" value="MDR6868416.1"/>
    <property type="molecule type" value="Genomic_DNA"/>
</dbReference>
<evidence type="ECO:0000313" key="3">
    <source>
        <dbReference type="Proteomes" id="UP001259347"/>
    </source>
</evidence>
<reference evidence="2 3" key="1">
    <citation type="submission" date="2023-07" db="EMBL/GenBank/DDBJ databases">
        <title>Sorghum-associated microbial communities from plants grown in Nebraska, USA.</title>
        <authorList>
            <person name="Schachtman D."/>
        </authorList>
    </citation>
    <scope>NUCLEOTIDE SEQUENCE [LARGE SCALE GENOMIC DNA]</scope>
    <source>
        <strain evidence="2 3">2980</strain>
    </source>
</reference>
<sequence length="326" mass="34918">MTLSTELRWTLDDIGMAGTFTRPDGAGPFPAVVLVAGSGPTDRDWTSPLLPGTNGSARLIAEALAARGIASLRYDKRASGPDARENVPRLIGLLSMAAHREELEAAVRALAAQDQVDSTRIVGLGNSEGCLHVLHYALADEPFPFAGIVLTAPPGRAVRDVLMMQLGLQLRAAPDGEELLALVREAADRYDAGEPMDPDPRVPEGVRAVLASFEAPVNLPLARELWAEDATTTLAEVRVPTLVLLGGKDLQVDPEADGGPLRHAAEGRENIRIVLLPEANHVLKEDRRPLTEIVPGTGYNEEGTRLDPELLDVVGPWLESVFARQA</sequence>
<dbReference type="Pfam" id="PF12697">
    <property type="entry name" value="Abhydrolase_6"/>
    <property type="match status" value="1"/>
</dbReference>
<comment type="caution">
    <text evidence="2">The sequence shown here is derived from an EMBL/GenBank/DDBJ whole genome shotgun (WGS) entry which is preliminary data.</text>
</comment>
<dbReference type="Proteomes" id="UP001259347">
    <property type="component" value="Unassembled WGS sequence"/>
</dbReference>
<evidence type="ECO:0000259" key="1">
    <source>
        <dbReference type="Pfam" id="PF12697"/>
    </source>
</evidence>
<evidence type="ECO:0000313" key="2">
    <source>
        <dbReference type="EMBL" id="MDR6868416.1"/>
    </source>
</evidence>
<feature type="domain" description="AB hydrolase-1" evidence="1">
    <location>
        <begin position="32"/>
        <end position="282"/>
    </location>
</feature>
<organism evidence="2 3">
    <name type="scientific">Microbacterium resistens</name>
    <dbReference type="NCBI Taxonomy" id="156977"/>
    <lineage>
        <taxon>Bacteria</taxon>
        <taxon>Bacillati</taxon>
        <taxon>Actinomycetota</taxon>
        <taxon>Actinomycetes</taxon>
        <taxon>Micrococcales</taxon>
        <taxon>Microbacteriaceae</taxon>
        <taxon>Microbacterium</taxon>
    </lineage>
</organism>
<dbReference type="RefSeq" id="WP_310022221.1">
    <property type="nucleotide sequence ID" value="NZ_JAVDUM010000014.1"/>
</dbReference>
<dbReference type="SUPFAM" id="SSF53474">
    <property type="entry name" value="alpha/beta-Hydrolases"/>
    <property type="match status" value="1"/>
</dbReference>
<dbReference type="InterPro" id="IPR000073">
    <property type="entry name" value="AB_hydrolase_1"/>
</dbReference>
<accession>A0ABU1SFM4</accession>
<dbReference type="PANTHER" id="PTHR43265">
    <property type="entry name" value="ESTERASE ESTD"/>
    <property type="match status" value="1"/>
</dbReference>
<gene>
    <name evidence="2" type="ORF">J2Y69_003032</name>
</gene>
<proteinExistence type="predicted"/>
<dbReference type="Gene3D" id="3.40.50.1820">
    <property type="entry name" value="alpha/beta hydrolase"/>
    <property type="match status" value="1"/>
</dbReference>